<dbReference type="Pfam" id="PF00005">
    <property type="entry name" value="ABC_tran"/>
    <property type="match status" value="1"/>
</dbReference>
<dbReference type="Gene3D" id="1.20.1560.10">
    <property type="entry name" value="ABC transporter type 1, transmembrane domain"/>
    <property type="match status" value="1"/>
</dbReference>
<dbReference type="PROSITE" id="PS50893">
    <property type="entry name" value="ABC_TRANSPORTER_2"/>
    <property type="match status" value="1"/>
</dbReference>
<dbReference type="InterPro" id="IPR011527">
    <property type="entry name" value="ABC1_TM_dom"/>
</dbReference>
<dbReference type="EMBL" id="NEVU01000001">
    <property type="protein sequence ID" value="OZI77983.1"/>
    <property type="molecule type" value="Genomic_DNA"/>
</dbReference>
<evidence type="ECO:0000256" key="4">
    <source>
        <dbReference type="ARBA" id="ARBA00022741"/>
    </source>
</evidence>
<evidence type="ECO:0000256" key="7">
    <source>
        <dbReference type="ARBA" id="ARBA00023136"/>
    </source>
</evidence>
<dbReference type="GO" id="GO:0034775">
    <property type="term" value="P:glutathione transmembrane transport"/>
    <property type="evidence" value="ECO:0007669"/>
    <property type="project" value="InterPro"/>
</dbReference>
<dbReference type="GO" id="GO:0005524">
    <property type="term" value="F:ATP binding"/>
    <property type="evidence" value="ECO:0007669"/>
    <property type="project" value="UniProtKB-KW"/>
</dbReference>
<keyword evidence="2" id="KW-1003">Cell membrane</keyword>
<evidence type="ECO:0000256" key="3">
    <source>
        <dbReference type="ARBA" id="ARBA00022692"/>
    </source>
</evidence>
<dbReference type="InterPro" id="IPR017871">
    <property type="entry name" value="ABC_transporter-like_CS"/>
</dbReference>
<dbReference type="Proteomes" id="UP000216429">
    <property type="component" value="Unassembled WGS sequence"/>
</dbReference>
<dbReference type="InterPro" id="IPR014223">
    <property type="entry name" value="ABC_CydC/D"/>
</dbReference>
<keyword evidence="7 8" id="KW-0472">Membrane</keyword>
<feature type="domain" description="ABC transporter" evidence="9">
    <location>
        <begin position="337"/>
        <end position="551"/>
    </location>
</feature>
<feature type="transmembrane region" description="Helical" evidence="8">
    <location>
        <begin position="160"/>
        <end position="179"/>
    </location>
</feature>
<keyword evidence="5" id="KW-0067">ATP-binding</keyword>
<evidence type="ECO:0000259" key="10">
    <source>
        <dbReference type="PROSITE" id="PS50929"/>
    </source>
</evidence>
<reference evidence="12" key="1">
    <citation type="submission" date="2017-05" db="EMBL/GenBank/DDBJ databases">
        <title>Complete and WGS of Bordetella genogroups.</title>
        <authorList>
            <person name="Spilker T."/>
            <person name="Lipuma J."/>
        </authorList>
    </citation>
    <scope>NUCLEOTIDE SEQUENCE [LARGE SCALE GENOMIC DNA]</scope>
    <source>
        <strain evidence="12">AU6712</strain>
    </source>
</reference>
<evidence type="ECO:0000313" key="11">
    <source>
        <dbReference type="EMBL" id="OZI77983.1"/>
    </source>
</evidence>
<keyword evidence="3 8" id="KW-0812">Transmembrane</keyword>
<feature type="transmembrane region" description="Helical" evidence="8">
    <location>
        <begin position="245"/>
        <end position="265"/>
    </location>
</feature>
<sequence length="551" mass="57274">MIMWELLKDLYARRRGGLAGALLLALLTLAAGVALLGVSGWFLTGAALAGAGAVFNLFVPSSLVRGFSFIRIASRYAERLAGHATTLRLLSDLRGSVFRALLRLTPRQLARYRAGDLVARLTGDVDALDTVFLFVIAPVATAIAGGAIFCLVLGYHLPAAGLAVAAALLVVSVLVPWWLGRAARRPGDQAQTSAAALRHAVLEAVEGHVDIAALHAQAQACEHFAASCGQLQQARGVQARLAAHGLWLVQAAAGAAVVAVLWFGLPALSAGQISGPLLAGLLLATLGIFEVAGPIMRGVSRLGAARAAARRIGELTRAEPDLRDPAVAQALPPGGVLRAQDLRFAYPGREQAVIDGVDLTLAPGERIAIVGPSGAGKSTLLHLLLRLEDPQAGAVTLGGCDLRQAAQADVHRRMALLSQDSPVFLGSLRSNLLIGAPEADEAALWQALESARLADFARALPQGLDTWVGETGAGLSAGQARRLCLARVLLSPADIILLDEPTAGLDRPNEAAFLADLAQACGARSVVLATHARLPEGAVHRVMAMQGGRLN</sequence>
<evidence type="ECO:0000259" key="9">
    <source>
        <dbReference type="PROSITE" id="PS50893"/>
    </source>
</evidence>
<dbReference type="SMART" id="SM00382">
    <property type="entry name" value="AAA"/>
    <property type="match status" value="1"/>
</dbReference>
<evidence type="ECO:0000256" key="6">
    <source>
        <dbReference type="ARBA" id="ARBA00022989"/>
    </source>
</evidence>
<dbReference type="NCBIfam" id="TIGR02868">
    <property type="entry name" value="CydC"/>
    <property type="match status" value="1"/>
</dbReference>
<gene>
    <name evidence="11" type="ORF">CAL22_02135</name>
</gene>
<feature type="transmembrane region" description="Helical" evidence="8">
    <location>
        <begin position="130"/>
        <end position="154"/>
    </location>
</feature>
<dbReference type="PROSITE" id="PS00211">
    <property type="entry name" value="ABC_TRANSPORTER_1"/>
    <property type="match status" value="1"/>
</dbReference>
<dbReference type="GO" id="GO:0005886">
    <property type="term" value="C:plasma membrane"/>
    <property type="evidence" value="ECO:0007669"/>
    <property type="project" value="UniProtKB-SubCell"/>
</dbReference>
<keyword evidence="6 8" id="KW-1133">Transmembrane helix</keyword>
<dbReference type="OrthoDB" id="9802264at2"/>
<comment type="subcellular location">
    <subcellularLocation>
        <location evidence="1">Cell membrane</location>
        <topology evidence="1">Multi-pass membrane protein</topology>
    </subcellularLocation>
</comment>
<dbReference type="InterPro" id="IPR039421">
    <property type="entry name" value="Type_1_exporter"/>
</dbReference>
<dbReference type="PANTHER" id="PTHR24221">
    <property type="entry name" value="ATP-BINDING CASSETTE SUB-FAMILY B"/>
    <property type="match status" value="1"/>
</dbReference>
<dbReference type="InterPro" id="IPR003439">
    <property type="entry name" value="ABC_transporter-like_ATP-bd"/>
</dbReference>
<evidence type="ECO:0000256" key="2">
    <source>
        <dbReference type="ARBA" id="ARBA00022475"/>
    </source>
</evidence>
<keyword evidence="4" id="KW-0547">Nucleotide-binding</keyword>
<dbReference type="GO" id="GO:0016887">
    <property type="term" value="F:ATP hydrolysis activity"/>
    <property type="evidence" value="ECO:0007669"/>
    <property type="project" value="InterPro"/>
</dbReference>
<dbReference type="SUPFAM" id="SSF52540">
    <property type="entry name" value="P-loop containing nucleoside triphosphate hydrolases"/>
    <property type="match status" value="1"/>
</dbReference>
<dbReference type="InterPro" id="IPR027417">
    <property type="entry name" value="P-loop_NTPase"/>
</dbReference>
<proteinExistence type="predicted"/>
<dbReference type="GO" id="GO:0034040">
    <property type="term" value="F:ATPase-coupled lipid transmembrane transporter activity"/>
    <property type="evidence" value="ECO:0007669"/>
    <property type="project" value="TreeGrafter"/>
</dbReference>
<evidence type="ECO:0000256" key="8">
    <source>
        <dbReference type="SAM" id="Phobius"/>
    </source>
</evidence>
<evidence type="ECO:0000313" key="12">
    <source>
        <dbReference type="Proteomes" id="UP000216429"/>
    </source>
</evidence>
<dbReference type="GO" id="GO:0045454">
    <property type="term" value="P:cell redox homeostasis"/>
    <property type="evidence" value="ECO:0007669"/>
    <property type="project" value="InterPro"/>
</dbReference>
<keyword evidence="12" id="KW-1185">Reference proteome</keyword>
<organism evidence="11 12">
    <name type="scientific">Bordetella genomosp. 12</name>
    <dbReference type="NCBI Taxonomy" id="463035"/>
    <lineage>
        <taxon>Bacteria</taxon>
        <taxon>Pseudomonadati</taxon>
        <taxon>Pseudomonadota</taxon>
        <taxon>Betaproteobacteria</taxon>
        <taxon>Burkholderiales</taxon>
        <taxon>Alcaligenaceae</taxon>
        <taxon>Bordetella</taxon>
    </lineage>
</organism>
<dbReference type="InterPro" id="IPR036640">
    <property type="entry name" value="ABC1_TM_sf"/>
</dbReference>
<evidence type="ECO:0000256" key="5">
    <source>
        <dbReference type="ARBA" id="ARBA00022840"/>
    </source>
</evidence>
<dbReference type="PANTHER" id="PTHR24221:SF654">
    <property type="entry name" value="ATP-BINDING CASSETTE SUB-FAMILY B MEMBER 6"/>
    <property type="match status" value="1"/>
</dbReference>
<dbReference type="GO" id="GO:0140359">
    <property type="term" value="F:ABC-type transporter activity"/>
    <property type="evidence" value="ECO:0007669"/>
    <property type="project" value="InterPro"/>
</dbReference>
<feature type="transmembrane region" description="Helical" evidence="8">
    <location>
        <begin position="277"/>
        <end position="296"/>
    </location>
</feature>
<dbReference type="Pfam" id="PF00664">
    <property type="entry name" value="ABC_membrane"/>
    <property type="match status" value="1"/>
</dbReference>
<dbReference type="PROSITE" id="PS50929">
    <property type="entry name" value="ABC_TM1F"/>
    <property type="match status" value="1"/>
</dbReference>
<evidence type="ECO:0000256" key="1">
    <source>
        <dbReference type="ARBA" id="ARBA00004651"/>
    </source>
</evidence>
<feature type="transmembrane region" description="Helical" evidence="8">
    <location>
        <begin position="40"/>
        <end position="59"/>
    </location>
</feature>
<dbReference type="InterPro" id="IPR003593">
    <property type="entry name" value="AAA+_ATPase"/>
</dbReference>
<name>A0A261VXG2_9BORD</name>
<protein>
    <submittedName>
        <fullName evidence="11">Thiol reductant ABC exporter subunit CydC</fullName>
    </submittedName>
</protein>
<dbReference type="Gene3D" id="3.40.50.300">
    <property type="entry name" value="P-loop containing nucleotide triphosphate hydrolases"/>
    <property type="match status" value="1"/>
</dbReference>
<comment type="caution">
    <text evidence="11">The sequence shown here is derived from an EMBL/GenBank/DDBJ whole genome shotgun (WGS) entry which is preliminary data.</text>
</comment>
<accession>A0A261VXG2</accession>
<feature type="domain" description="ABC transmembrane type-1" evidence="10">
    <location>
        <begin position="19"/>
        <end position="304"/>
    </location>
</feature>
<dbReference type="AlphaFoldDB" id="A0A261VXG2"/>
<dbReference type="SUPFAM" id="SSF90123">
    <property type="entry name" value="ABC transporter transmembrane region"/>
    <property type="match status" value="1"/>
</dbReference>